<reference evidence="11" key="1">
    <citation type="submission" date="2017-02" db="UniProtKB">
        <authorList>
            <consortium name="WormBaseParasite"/>
        </authorList>
    </citation>
    <scope>IDENTIFICATION</scope>
</reference>
<dbReference type="InterPro" id="IPR000742">
    <property type="entry name" value="EGF"/>
</dbReference>
<dbReference type="InterPro" id="IPR001506">
    <property type="entry name" value="Peptidase_M12A"/>
</dbReference>
<evidence type="ECO:0000256" key="2">
    <source>
        <dbReference type="ARBA" id="ARBA00022723"/>
    </source>
</evidence>
<evidence type="ECO:0000256" key="4">
    <source>
        <dbReference type="ARBA" id="ARBA00022833"/>
    </source>
</evidence>
<dbReference type="PROSITE" id="PS51864">
    <property type="entry name" value="ASTACIN"/>
    <property type="match status" value="1"/>
</dbReference>
<evidence type="ECO:0000259" key="9">
    <source>
        <dbReference type="PROSITE" id="PS51864"/>
    </source>
</evidence>
<feature type="domain" description="Peptidase M12A" evidence="9">
    <location>
        <begin position="17"/>
        <end position="245"/>
    </location>
</feature>
<evidence type="ECO:0000313" key="10">
    <source>
        <dbReference type="Proteomes" id="UP000046392"/>
    </source>
</evidence>
<organism evidence="10 11">
    <name type="scientific">Strongyloides papillosus</name>
    <name type="common">Intestinal threadworm</name>
    <dbReference type="NCBI Taxonomy" id="174720"/>
    <lineage>
        <taxon>Eukaryota</taxon>
        <taxon>Metazoa</taxon>
        <taxon>Ecdysozoa</taxon>
        <taxon>Nematoda</taxon>
        <taxon>Chromadorea</taxon>
        <taxon>Rhabditida</taxon>
        <taxon>Tylenchina</taxon>
        <taxon>Panagrolaimomorpha</taxon>
        <taxon>Strongyloidoidea</taxon>
        <taxon>Strongyloididae</taxon>
        <taxon>Strongyloides</taxon>
    </lineage>
</organism>
<dbReference type="GO" id="GO:0006508">
    <property type="term" value="P:proteolysis"/>
    <property type="evidence" value="ECO:0007669"/>
    <property type="project" value="UniProtKB-KW"/>
</dbReference>
<protein>
    <recommendedName>
        <fullName evidence="8">Metalloendopeptidase</fullName>
        <ecNumber evidence="8">3.4.24.-</ecNumber>
    </recommendedName>
</protein>
<dbReference type="AlphaFoldDB" id="A0A0N5CDN0"/>
<evidence type="ECO:0000256" key="6">
    <source>
        <dbReference type="ARBA" id="ARBA00023157"/>
    </source>
</evidence>
<dbReference type="InterPro" id="IPR006026">
    <property type="entry name" value="Peptidase_Metallo"/>
</dbReference>
<dbReference type="PANTHER" id="PTHR10127">
    <property type="entry name" value="DISCOIDIN, CUB, EGF, LAMININ , AND ZINC METALLOPROTEASE DOMAIN CONTAINING"/>
    <property type="match status" value="1"/>
</dbReference>
<keyword evidence="5 8" id="KW-0482">Metalloprotease</keyword>
<keyword evidence="1 8" id="KW-0645">Protease</keyword>
<keyword evidence="10" id="KW-1185">Reference proteome</keyword>
<name>A0A0N5CDN0_STREA</name>
<comment type="caution">
    <text evidence="7">Lacks conserved residue(s) required for the propagation of feature annotation.</text>
</comment>
<evidence type="ECO:0000256" key="7">
    <source>
        <dbReference type="PROSITE-ProRule" id="PRU01211"/>
    </source>
</evidence>
<evidence type="ECO:0000256" key="5">
    <source>
        <dbReference type="ARBA" id="ARBA00023049"/>
    </source>
</evidence>
<dbReference type="Proteomes" id="UP000046392">
    <property type="component" value="Unplaced"/>
</dbReference>
<dbReference type="PANTHER" id="PTHR10127:SF780">
    <property type="entry name" value="METALLOENDOPEPTIDASE"/>
    <property type="match status" value="1"/>
</dbReference>
<keyword evidence="2 8" id="KW-0479">Metal-binding</keyword>
<evidence type="ECO:0000256" key="8">
    <source>
        <dbReference type="RuleBase" id="RU361183"/>
    </source>
</evidence>
<dbReference type="WBParaSite" id="SPAL_0001597400.1">
    <property type="protein sequence ID" value="SPAL_0001597400.1"/>
    <property type="gene ID" value="SPAL_0001597400"/>
</dbReference>
<evidence type="ECO:0000256" key="3">
    <source>
        <dbReference type="ARBA" id="ARBA00022801"/>
    </source>
</evidence>
<dbReference type="GO" id="GO:0008270">
    <property type="term" value="F:zinc ion binding"/>
    <property type="evidence" value="ECO:0007669"/>
    <property type="project" value="InterPro"/>
</dbReference>
<keyword evidence="4 8" id="KW-0862">Zinc</keyword>
<evidence type="ECO:0000256" key="1">
    <source>
        <dbReference type="ARBA" id="ARBA00022670"/>
    </source>
</evidence>
<dbReference type="EC" id="3.4.24.-" evidence="8"/>
<dbReference type="Gene3D" id="3.40.390.10">
    <property type="entry name" value="Collagenase (Catalytic Domain)"/>
    <property type="match status" value="1"/>
</dbReference>
<dbReference type="PROSITE" id="PS01186">
    <property type="entry name" value="EGF_2"/>
    <property type="match status" value="1"/>
</dbReference>
<dbReference type="InterPro" id="IPR024079">
    <property type="entry name" value="MetalloPept_cat_dom_sf"/>
</dbReference>
<dbReference type="SMART" id="SM00235">
    <property type="entry name" value="ZnMc"/>
    <property type="match status" value="1"/>
</dbReference>
<dbReference type="PRINTS" id="PR00480">
    <property type="entry name" value="ASTACIN"/>
</dbReference>
<keyword evidence="6" id="KW-1015">Disulfide bond</keyword>
<proteinExistence type="predicted"/>
<keyword evidence="3 8" id="KW-0378">Hydrolase</keyword>
<comment type="cofactor">
    <cofactor evidence="8">
        <name>Zn(2+)</name>
        <dbReference type="ChEBI" id="CHEBI:29105"/>
    </cofactor>
    <text evidence="8">Binds 1 zinc ion per subunit.</text>
</comment>
<sequence length="397" mass="45767">MNRIHSLKNNNSSRVEELITSLSDKQLRSKRSGIRADVEKINFPVHYCINLNPPITTYKLLDVNATILKNAIKQLEDRTCLQFYYRSPCHTTNEYPYRLIYFVANTKIRINEYNFTYTSKVPNPYYIKIEDKCNKQVGCFLKKILAYLGFFLTHKRSDRDDYITVNDSNIISEYKYEYDKFTYNSSLADIGYDFGSVMHVSKFYRNFWFGDTFKTKLSPYYELMTGQEYGLSFSDYKFINYRYCQESCFNAVKCERGGYPNSDSCRYCECPNGFAGLQCEILDNSTLGCGQNQLNASSQLSTLNFSGIETCNVLITAGIGIKIKIVVTLAHLPPGNPCFEKQALEIKHRKDKSLTGLCLCTYASNVTLESEDHEVFIQYNGKDKNHNAKIEYQAITS</sequence>
<dbReference type="GO" id="GO:0004222">
    <property type="term" value="F:metalloendopeptidase activity"/>
    <property type="evidence" value="ECO:0007669"/>
    <property type="project" value="UniProtKB-UniRule"/>
</dbReference>
<dbReference type="PROSITE" id="PS00022">
    <property type="entry name" value="EGF_1"/>
    <property type="match status" value="1"/>
</dbReference>
<accession>A0A0N5CDN0</accession>
<evidence type="ECO:0000313" key="11">
    <source>
        <dbReference type="WBParaSite" id="SPAL_0001597400.1"/>
    </source>
</evidence>
<dbReference type="Pfam" id="PF01400">
    <property type="entry name" value="Astacin"/>
    <property type="match status" value="1"/>
</dbReference>
<dbReference type="SUPFAM" id="SSF55486">
    <property type="entry name" value="Metalloproteases ('zincins'), catalytic domain"/>
    <property type="match status" value="1"/>
</dbReference>